<evidence type="ECO:0000313" key="1">
    <source>
        <dbReference type="EMBL" id="BCT77428.1"/>
    </source>
</evidence>
<evidence type="ECO:0008006" key="3">
    <source>
        <dbReference type="Google" id="ProtNLM"/>
    </source>
</evidence>
<dbReference type="PANTHER" id="PTHR34389:SF2">
    <property type="entry name" value="L-RHAMNOSE MUTAROTASE"/>
    <property type="match status" value="1"/>
</dbReference>
<keyword evidence="2" id="KW-1185">Reference proteome</keyword>
<name>A0ABN6FKY9_SINCY</name>
<gene>
    <name evidence="1" type="ORF">SCMU_32700</name>
</gene>
<dbReference type="InterPro" id="IPR008000">
    <property type="entry name" value="Rham/fucose_mutarotase"/>
</dbReference>
<dbReference type="Gene3D" id="3.30.70.100">
    <property type="match status" value="1"/>
</dbReference>
<accession>A0ABN6FKY9</accession>
<reference evidence="1 2" key="1">
    <citation type="journal article" date="2021" name="J. Biosci. Bioeng.">
        <title>Identification and characterization of a chc gene cluster responsible for the aromatization pathway of cyclohexanecarboxylate degradation in Sinomonas cyclohexanicum ATCC 51369.</title>
        <authorList>
            <person name="Yamamoto T."/>
            <person name="Hasegawa Y."/>
            <person name="Lau P.C.K."/>
            <person name="Iwaki H."/>
        </authorList>
    </citation>
    <scope>NUCLEOTIDE SEQUENCE [LARGE SCALE GENOMIC DNA]</scope>
    <source>
        <strain evidence="1 2">ATCC 51369</strain>
    </source>
</reference>
<proteinExistence type="predicted"/>
<dbReference type="SUPFAM" id="SSF54909">
    <property type="entry name" value="Dimeric alpha+beta barrel"/>
    <property type="match status" value="1"/>
</dbReference>
<evidence type="ECO:0000313" key="2">
    <source>
        <dbReference type="Proteomes" id="UP001319861"/>
    </source>
</evidence>
<dbReference type="InterPro" id="IPR011008">
    <property type="entry name" value="Dimeric_a/b-barrel"/>
</dbReference>
<dbReference type="RefSeq" id="WP_229230134.1">
    <property type="nucleotide sequence ID" value="NZ_AP024525.1"/>
</dbReference>
<dbReference type="EMBL" id="AP024525">
    <property type="protein sequence ID" value="BCT77428.1"/>
    <property type="molecule type" value="Genomic_DNA"/>
</dbReference>
<dbReference type="Proteomes" id="UP001319861">
    <property type="component" value="Chromosome"/>
</dbReference>
<dbReference type="Pfam" id="PF05336">
    <property type="entry name" value="rhaM"/>
    <property type="match status" value="1"/>
</dbReference>
<sequence>MAPTAAPRQRICFQQWIQPDRIEEYKRRHAAVWPEMLGALEAAGWHNYSLFLRPDGLLIGYVETDSLEAATARMAAHEVNARWQAEMADLFEGLGTPPDESFVPLEEVFNLESQLAAARSDDIRAGHAPSAAGTDPHTAGV</sequence>
<organism evidence="1 2">
    <name type="scientific">Sinomonas cyclohexanicum</name>
    <name type="common">Corynebacterium cyclohexanicum</name>
    <dbReference type="NCBI Taxonomy" id="322009"/>
    <lineage>
        <taxon>Bacteria</taxon>
        <taxon>Bacillati</taxon>
        <taxon>Actinomycetota</taxon>
        <taxon>Actinomycetes</taxon>
        <taxon>Micrococcales</taxon>
        <taxon>Micrococcaceae</taxon>
        <taxon>Sinomonas</taxon>
    </lineage>
</organism>
<protein>
    <recommendedName>
        <fullName evidence="3">L-rhamnose mutarotase</fullName>
    </recommendedName>
</protein>
<dbReference type="PANTHER" id="PTHR34389">
    <property type="entry name" value="L-RHAMNOSE MUTAROTASE"/>
    <property type="match status" value="1"/>
</dbReference>